<keyword evidence="1" id="KW-1133">Transmembrane helix</keyword>
<dbReference type="InterPro" id="IPR000160">
    <property type="entry name" value="GGDEF_dom"/>
</dbReference>
<dbReference type="SUPFAM" id="SSF141868">
    <property type="entry name" value="EAL domain-like"/>
    <property type="match status" value="1"/>
</dbReference>
<feature type="domain" description="EAL" evidence="2">
    <location>
        <begin position="495"/>
        <end position="747"/>
    </location>
</feature>
<dbReference type="InterPro" id="IPR035919">
    <property type="entry name" value="EAL_sf"/>
</dbReference>
<feature type="transmembrane region" description="Helical" evidence="1">
    <location>
        <begin position="131"/>
        <end position="151"/>
    </location>
</feature>
<feature type="transmembrane region" description="Helical" evidence="1">
    <location>
        <begin position="65"/>
        <end position="87"/>
    </location>
</feature>
<dbReference type="PROSITE" id="PS50887">
    <property type="entry name" value="GGDEF"/>
    <property type="match status" value="1"/>
</dbReference>
<dbReference type="EMBL" id="JBHTKI010000022">
    <property type="protein sequence ID" value="MFD1032460.1"/>
    <property type="molecule type" value="Genomic_DNA"/>
</dbReference>
<dbReference type="Pfam" id="PF00990">
    <property type="entry name" value="GGDEF"/>
    <property type="match status" value="1"/>
</dbReference>
<organism evidence="4 5">
    <name type="scientific">Metaplanococcus flavidus</name>
    <dbReference type="NCBI Taxonomy" id="569883"/>
    <lineage>
        <taxon>Bacteria</taxon>
        <taxon>Bacillati</taxon>
        <taxon>Bacillota</taxon>
        <taxon>Bacilli</taxon>
        <taxon>Bacillales</taxon>
        <taxon>Caryophanaceae</taxon>
        <taxon>Metaplanococcus</taxon>
    </lineage>
</organism>
<evidence type="ECO:0000313" key="4">
    <source>
        <dbReference type="EMBL" id="MFD1032460.1"/>
    </source>
</evidence>
<dbReference type="InterPro" id="IPR029787">
    <property type="entry name" value="Nucleotide_cyclase"/>
</dbReference>
<proteinExistence type="predicted"/>
<dbReference type="InterPro" id="IPR052155">
    <property type="entry name" value="Biofilm_reg_signaling"/>
</dbReference>
<feature type="transmembrane region" description="Helical" evidence="1">
    <location>
        <begin position="163"/>
        <end position="187"/>
    </location>
</feature>
<feature type="transmembrane region" description="Helical" evidence="1">
    <location>
        <begin position="269"/>
        <end position="286"/>
    </location>
</feature>
<keyword evidence="1" id="KW-0472">Membrane</keyword>
<comment type="caution">
    <text evidence="4">The sequence shown here is derived from an EMBL/GenBank/DDBJ whole genome shotgun (WGS) entry which is preliminary data.</text>
</comment>
<feature type="transmembrane region" description="Helical" evidence="1">
    <location>
        <begin position="7"/>
        <end position="25"/>
    </location>
</feature>
<dbReference type="CDD" id="cd01949">
    <property type="entry name" value="GGDEF"/>
    <property type="match status" value="1"/>
</dbReference>
<dbReference type="Gene3D" id="3.20.20.450">
    <property type="entry name" value="EAL domain"/>
    <property type="match status" value="1"/>
</dbReference>
<dbReference type="Pfam" id="PF00563">
    <property type="entry name" value="EAL"/>
    <property type="match status" value="1"/>
</dbReference>
<dbReference type="PANTHER" id="PTHR44757:SF2">
    <property type="entry name" value="BIOFILM ARCHITECTURE MAINTENANCE PROTEIN MBAA"/>
    <property type="match status" value="1"/>
</dbReference>
<dbReference type="SUPFAM" id="SSF55073">
    <property type="entry name" value="Nucleotide cyclase"/>
    <property type="match status" value="1"/>
</dbReference>
<dbReference type="InterPro" id="IPR001633">
    <property type="entry name" value="EAL_dom"/>
</dbReference>
<dbReference type="PROSITE" id="PS50883">
    <property type="entry name" value="EAL"/>
    <property type="match status" value="1"/>
</dbReference>
<sequence>MFKNNIFPISLILSVISLFFGWTIYFEGNPLLVSIGTNVLQILVGMAGIFWLFQAYRNAQRRQKNFWLLLLIGLSFYIGSNWMWLYSQLLEGAVDSSEYSYLVWMIAYLFYLAALITKARDLSNESSGQSYIFNITVFMITVAAVSFHYLINPIMTLSGNSWIAVLTAVGYPVADLTILFVVTILYYQILKSKKQDIMLLLVAGFMLQITADSLFTYAAFKGTYQPGSLIDLLWLLSTLFLGFTGYFGKMKQSVDSWMLNNPVRGKEGSFPYMSILVLLVLVGHSYQYNFNALSTGLLLTFFLVLGRQLHILRKNRELMQQYRYLAYHDPLTNLRNRGSFVEEIECILNQDTYKQTALLLIDLDQFKVINDTLGHHIGDLVLIKTAERLESIIEENMLLFRLGGDEFIIVIIDANDEKCIVTANKLLALFCESLQVDEYEVDVTPSIGISKFPEHGSTAEDLMKNADAAMYLSKENGKNGYSFFNADLSQEKVRKMTIEIELKKAIQKNQLQLHYQPKVDLRDNTIIGMEALLRWQHPELGWVSPVEFIPVAEETGQIVSIGEWVLREACRQNKQWQEKGYPPLTVSVNVSVLQFKHNKFVESVQKILAETALDTQYLELEITESIMQNIKESRKILNSLRELGIKISIDDFGTGYSSLHVLQQLPIDTLKIDKSFVDSLDSDTMNPMVKTIIDLGLNLNLTIVAEGIEYENQLHLLLEHGCTIGQGYLFSKPVAPGDFEELMNLTDMLPAAVQQTT</sequence>
<protein>
    <submittedName>
        <fullName evidence="4">Bifunctional diguanylate cyclase/phosphodiesterase</fullName>
    </submittedName>
</protein>
<feature type="transmembrane region" description="Helical" evidence="1">
    <location>
        <begin position="99"/>
        <end position="119"/>
    </location>
</feature>
<dbReference type="RefSeq" id="WP_379082968.1">
    <property type="nucleotide sequence ID" value="NZ_JBHTKI010000022.1"/>
</dbReference>
<evidence type="ECO:0000313" key="5">
    <source>
        <dbReference type="Proteomes" id="UP001597109"/>
    </source>
</evidence>
<feature type="transmembrane region" description="Helical" evidence="1">
    <location>
        <begin position="199"/>
        <end position="220"/>
    </location>
</feature>
<accession>A0ABW3LCW9</accession>
<dbReference type="InterPro" id="IPR043128">
    <property type="entry name" value="Rev_trsase/Diguanyl_cyclase"/>
</dbReference>
<dbReference type="CDD" id="cd01948">
    <property type="entry name" value="EAL"/>
    <property type="match status" value="1"/>
</dbReference>
<name>A0ABW3LCW9_9BACL</name>
<keyword evidence="1" id="KW-0812">Transmembrane</keyword>
<feature type="domain" description="GGDEF" evidence="3">
    <location>
        <begin position="354"/>
        <end position="486"/>
    </location>
</feature>
<feature type="transmembrane region" description="Helical" evidence="1">
    <location>
        <begin position="31"/>
        <end position="53"/>
    </location>
</feature>
<dbReference type="SMART" id="SM00267">
    <property type="entry name" value="GGDEF"/>
    <property type="match status" value="1"/>
</dbReference>
<reference evidence="5" key="1">
    <citation type="journal article" date="2019" name="Int. J. Syst. Evol. Microbiol.">
        <title>The Global Catalogue of Microorganisms (GCM) 10K type strain sequencing project: providing services to taxonomists for standard genome sequencing and annotation.</title>
        <authorList>
            <consortium name="The Broad Institute Genomics Platform"/>
            <consortium name="The Broad Institute Genome Sequencing Center for Infectious Disease"/>
            <person name="Wu L."/>
            <person name="Ma J."/>
        </authorList>
    </citation>
    <scope>NUCLEOTIDE SEQUENCE [LARGE SCALE GENOMIC DNA]</scope>
    <source>
        <strain evidence="5">CCUG 56756</strain>
    </source>
</reference>
<dbReference type="SMART" id="SM00052">
    <property type="entry name" value="EAL"/>
    <property type="match status" value="1"/>
</dbReference>
<gene>
    <name evidence="4" type="ORF">ACFQ1X_13550</name>
</gene>
<keyword evidence="5" id="KW-1185">Reference proteome</keyword>
<evidence type="ECO:0000259" key="2">
    <source>
        <dbReference type="PROSITE" id="PS50883"/>
    </source>
</evidence>
<dbReference type="Gene3D" id="3.30.70.270">
    <property type="match status" value="1"/>
</dbReference>
<evidence type="ECO:0000259" key="3">
    <source>
        <dbReference type="PROSITE" id="PS50887"/>
    </source>
</evidence>
<dbReference type="NCBIfam" id="TIGR00254">
    <property type="entry name" value="GGDEF"/>
    <property type="match status" value="1"/>
</dbReference>
<dbReference type="PANTHER" id="PTHR44757">
    <property type="entry name" value="DIGUANYLATE CYCLASE DGCP"/>
    <property type="match status" value="1"/>
</dbReference>
<feature type="transmembrane region" description="Helical" evidence="1">
    <location>
        <begin position="232"/>
        <end position="248"/>
    </location>
</feature>
<dbReference type="Proteomes" id="UP001597109">
    <property type="component" value="Unassembled WGS sequence"/>
</dbReference>
<evidence type="ECO:0000256" key="1">
    <source>
        <dbReference type="SAM" id="Phobius"/>
    </source>
</evidence>